<feature type="region of interest" description="Disordered" evidence="1">
    <location>
        <begin position="83"/>
        <end position="124"/>
    </location>
</feature>
<protein>
    <submittedName>
        <fullName evidence="2">Uncharacterized protein</fullName>
    </submittedName>
</protein>
<feature type="compositionally biased region" description="Gly residues" evidence="1">
    <location>
        <begin position="10"/>
        <end position="45"/>
    </location>
</feature>
<feature type="compositionally biased region" description="Acidic residues" evidence="1">
    <location>
        <begin position="89"/>
        <end position="98"/>
    </location>
</feature>
<dbReference type="EMBL" id="BFEA01000092">
    <property type="protein sequence ID" value="GBG67768.1"/>
    <property type="molecule type" value="Genomic_DNA"/>
</dbReference>
<sequence>MALAQRGTKRGGGGAAGGGGGAAAGGGGGGGEGGGGGGAGGGGAGGGGGAVSYTHLDGHEGEHEAMVVLFFFPIHSDRERVMKPHEGKEEEEEEEHEEGEGGRVGRQKEMGLEEEKGEEEDKGEAVKHDCTAAAEEGTCCRSMKWAFMQLIMANPVEMAQAILEPEKMTGCLEGFREEVKLQAGVNKTTVDKCTIFSDFNLPDGSACTGNTVDDVKEAITQAKLGEGGCYKLEERSLCQKVVTGMDFDSYRTTSLLNVS</sequence>
<feature type="compositionally biased region" description="Basic and acidic residues" evidence="1">
    <location>
        <begin position="99"/>
        <end position="114"/>
    </location>
</feature>
<evidence type="ECO:0000256" key="1">
    <source>
        <dbReference type="SAM" id="MobiDB-lite"/>
    </source>
</evidence>
<organism evidence="2 3">
    <name type="scientific">Chara braunii</name>
    <name type="common">Braun's stonewort</name>
    <dbReference type="NCBI Taxonomy" id="69332"/>
    <lineage>
        <taxon>Eukaryota</taxon>
        <taxon>Viridiplantae</taxon>
        <taxon>Streptophyta</taxon>
        <taxon>Charophyceae</taxon>
        <taxon>Charales</taxon>
        <taxon>Characeae</taxon>
        <taxon>Chara</taxon>
    </lineage>
</organism>
<name>A0A388KCI3_CHABU</name>
<comment type="caution">
    <text evidence="2">The sequence shown here is derived from an EMBL/GenBank/DDBJ whole genome shotgun (WGS) entry which is preliminary data.</text>
</comment>
<gene>
    <name evidence="2" type="ORF">CBR_g893</name>
</gene>
<dbReference type="AlphaFoldDB" id="A0A388KCI3"/>
<dbReference type="Proteomes" id="UP000265515">
    <property type="component" value="Unassembled WGS sequence"/>
</dbReference>
<proteinExistence type="predicted"/>
<dbReference type="Gramene" id="GBG67768">
    <property type="protein sequence ID" value="GBG67768"/>
    <property type="gene ID" value="CBR_g893"/>
</dbReference>
<reference evidence="2 3" key="1">
    <citation type="journal article" date="2018" name="Cell">
        <title>The Chara Genome: Secondary Complexity and Implications for Plant Terrestrialization.</title>
        <authorList>
            <person name="Nishiyama T."/>
            <person name="Sakayama H."/>
            <person name="Vries J.D."/>
            <person name="Buschmann H."/>
            <person name="Saint-Marcoux D."/>
            <person name="Ullrich K.K."/>
            <person name="Haas F.B."/>
            <person name="Vanderstraeten L."/>
            <person name="Becker D."/>
            <person name="Lang D."/>
            <person name="Vosolsobe S."/>
            <person name="Rombauts S."/>
            <person name="Wilhelmsson P.K.I."/>
            <person name="Janitza P."/>
            <person name="Kern R."/>
            <person name="Heyl A."/>
            <person name="Rumpler F."/>
            <person name="Villalobos L.I.A.C."/>
            <person name="Clay J.M."/>
            <person name="Skokan R."/>
            <person name="Toyoda A."/>
            <person name="Suzuki Y."/>
            <person name="Kagoshima H."/>
            <person name="Schijlen E."/>
            <person name="Tajeshwar N."/>
            <person name="Catarino B."/>
            <person name="Hetherington A.J."/>
            <person name="Saltykova A."/>
            <person name="Bonnot C."/>
            <person name="Breuninger H."/>
            <person name="Symeonidi A."/>
            <person name="Radhakrishnan G.V."/>
            <person name="Van Nieuwerburgh F."/>
            <person name="Deforce D."/>
            <person name="Chang C."/>
            <person name="Karol K.G."/>
            <person name="Hedrich R."/>
            <person name="Ulvskov P."/>
            <person name="Glockner G."/>
            <person name="Delwiche C.F."/>
            <person name="Petrasek J."/>
            <person name="Van de Peer Y."/>
            <person name="Friml J."/>
            <person name="Beilby M."/>
            <person name="Dolan L."/>
            <person name="Kohara Y."/>
            <person name="Sugano S."/>
            <person name="Fujiyama A."/>
            <person name="Delaux P.-M."/>
            <person name="Quint M."/>
            <person name="TheiBen G."/>
            <person name="Hagemann M."/>
            <person name="Harholt J."/>
            <person name="Dunand C."/>
            <person name="Zachgo S."/>
            <person name="Langdale J."/>
            <person name="Maumus F."/>
            <person name="Straeten D.V.D."/>
            <person name="Gould S.B."/>
            <person name="Rensing S.A."/>
        </authorList>
    </citation>
    <scope>NUCLEOTIDE SEQUENCE [LARGE SCALE GENOMIC DNA]</scope>
    <source>
        <strain evidence="2 3">S276</strain>
    </source>
</reference>
<accession>A0A388KCI3</accession>
<evidence type="ECO:0000313" key="2">
    <source>
        <dbReference type="EMBL" id="GBG67768.1"/>
    </source>
</evidence>
<keyword evidence="3" id="KW-1185">Reference proteome</keyword>
<feature type="region of interest" description="Disordered" evidence="1">
    <location>
        <begin position="1"/>
        <end position="45"/>
    </location>
</feature>
<evidence type="ECO:0000313" key="3">
    <source>
        <dbReference type="Proteomes" id="UP000265515"/>
    </source>
</evidence>